<reference evidence="1" key="1">
    <citation type="submission" date="2018-02" db="EMBL/GenBank/DDBJ databases">
        <title>Rhizophora mucronata_Transcriptome.</title>
        <authorList>
            <person name="Meera S.P."/>
            <person name="Sreeshan A."/>
            <person name="Augustine A."/>
        </authorList>
    </citation>
    <scope>NUCLEOTIDE SEQUENCE</scope>
    <source>
        <tissue evidence="1">Leaf</tissue>
    </source>
</reference>
<proteinExistence type="predicted"/>
<dbReference type="EMBL" id="GGEC01063598">
    <property type="protein sequence ID" value="MBX44082.1"/>
    <property type="molecule type" value="Transcribed_RNA"/>
</dbReference>
<evidence type="ECO:0000313" key="1">
    <source>
        <dbReference type="EMBL" id="MBX44082.1"/>
    </source>
</evidence>
<sequence length="35" mass="4064">MNSKQISNVIITPDLALHFQQTVRHYGDCYVRDSL</sequence>
<accession>A0A2P2NNJ3</accession>
<protein>
    <submittedName>
        <fullName evidence="1">Uncharacterized protein</fullName>
    </submittedName>
</protein>
<dbReference type="AlphaFoldDB" id="A0A2P2NNJ3"/>
<organism evidence="1">
    <name type="scientific">Rhizophora mucronata</name>
    <name type="common">Asiatic mangrove</name>
    <dbReference type="NCBI Taxonomy" id="61149"/>
    <lineage>
        <taxon>Eukaryota</taxon>
        <taxon>Viridiplantae</taxon>
        <taxon>Streptophyta</taxon>
        <taxon>Embryophyta</taxon>
        <taxon>Tracheophyta</taxon>
        <taxon>Spermatophyta</taxon>
        <taxon>Magnoliopsida</taxon>
        <taxon>eudicotyledons</taxon>
        <taxon>Gunneridae</taxon>
        <taxon>Pentapetalae</taxon>
        <taxon>rosids</taxon>
        <taxon>fabids</taxon>
        <taxon>Malpighiales</taxon>
        <taxon>Rhizophoraceae</taxon>
        <taxon>Rhizophora</taxon>
    </lineage>
</organism>
<name>A0A2P2NNJ3_RHIMU</name>